<organism evidence="1 2">
    <name type="scientific">Puccinia graminis f. sp. tritici</name>
    <dbReference type="NCBI Taxonomy" id="56615"/>
    <lineage>
        <taxon>Eukaryota</taxon>
        <taxon>Fungi</taxon>
        <taxon>Dikarya</taxon>
        <taxon>Basidiomycota</taxon>
        <taxon>Pucciniomycotina</taxon>
        <taxon>Pucciniomycetes</taxon>
        <taxon>Pucciniales</taxon>
        <taxon>Pucciniaceae</taxon>
        <taxon>Puccinia</taxon>
    </lineage>
</organism>
<gene>
    <name evidence="1" type="ORF">PGTUg99_004091</name>
</gene>
<evidence type="ECO:0000313" key="2">
    <source>
        <dbReference type="Proteomes" id="UP000325313"/>
    </source>
</evidence>
<reference evidence="1 2" key="1">
    <citation type="submission" date="2019-05" db="EMBL/GenBank/DDBJ databases">
        <title>Emergence of the Ug99 lineage of the wheat stem rust pathogen through somatic hybridization.</title>
        <authorList>
            <person name="Li F."/>
            <person name="Upadhyaya N.M."/>
            <person name="Sperschneider J."/>
            <person name="Matny O."/>
            <person name="Nguyen-Phuc H."/>
            <person name="Mago R."/>
            <person name="Raley C."/>
            <person name="Miller M.E."/>
            <person name="Silverstein K.A.T."/>
            <person name="Henningsen E."/>
            <person name="Hirsch C.D."/>
            <person name="Visser B."/>
            <person name="Pretorius Z.A."/>
            <person name="Steffenson B.J."/>
            <person name="Schwessinger B."/>
            <person name="Dodds P.N."/>
            <person name="Figueroa M."/>
        </authorList>
    </citation>
    <scope>NUCLEOTIDE SEQUENCE [LARGE SCALE GENOMIC DNA]</scope>
    <source>
        <strain evidence="1 2">Ug99</strain>
    </source>
</reference>
<dbReference type="EMBL" id="VDEP01000004">
    <property type="protein sequence ID" value="KAA1137915.1"/>
    <property type="molecule type" value="Genomic_DNA"/>
</dbReference>
<protein>
    <submittedName>
        <fullName evidence="1">Uncharacterized protein</fullName>
    </submittedName>
</protein>
<dbReference type="AlphaFoldDB" id="A0A5B0SJZ5"/>
<name>A0A5B0SJZ5_PUCGR</name>
<proteinExistence type="predicted"/>
<evidence type="ECO:0000313" key="1">
    <source>
        <dbReference type="EMBL" id="KAA1137915.1"/>
    </source>
</evidence>
<comment type="caution">
    <text evidence="1">The sequence shown here is derived from an EMBL/GenBank/DDBJ whole genome shotgun (WGS) entry which is preliminary data.</text>
</comment>
<sequence>MTGASRRCRKNMFEEIDDFLAVLIGSIAYTIATTRHQPTTQRDLAQPNVRFVELCTHMLSVYIEYPEILEPKISPHAALYPASRASNPIHLRAPAMSITHRKQPNPFKFETTRCIQAVGLAPPLPSSPPRNNAINR</sequence>
<dbReference type="Proteomes" id="UP000325313">
    <property type="component" value="Unassembled WGS sequence"/>
</dbReference>
<accession>A0A5B0SJZ5</accession>